<feature type="compositionally biased region" description="Basic and acidic residues" evidence="2">
    <location>
        <begin position="90"/>
        <end position="100"/>
    </location>
</feature>
<dbReference type="EMBL" id="QRDZ01000019">
    <property type="protein sequence ID" value="RED65436.1"/>
    <property type="molecule type" value="Genomic_DNA"/>
</dbReference>
<feature type="region of interest" description="Disordered" evidence="2">
    <location>
        <begin position="77"/>
        <end position="100"/>
    </location>
</feature>
<organism evidence="3 4">
    <name type="scientific">Cohnella phaseoli</name>
    <dbReference type="NCBI Taxonomy" id="456490"/>
    <lineage>
        <taxon>Bacteria</taxon>
        <taxon>Bacillati</taxon>
        <taxon>Bacillota</taxon>
        <taxon>Bacilli</taxon>
        <taxon>Bacillales</taxon>
        <taxon>Paenibacillaceae</taxon>
        <taxon>Cohnella</taxon>
    </lineage>
</organism>
<dbReference type="InterPro" id="IPR036165">
    <property type="entry name" value="YefM-like_sf"/>
</dbReference>
<proteinExistence type="inferred from homology"/>
<name>A0A3D9IWD1_9BACL</name>
<dbReference type="AlphaFoldDB" id="A0A3D9IWD1"/>
<evidence type="ECO:0000313" key="3">
    <source>
        <dbReference type="EMBL" id="RED65436.1"/>
    </source>
</evidence>
<dbReference type="Proteomes" id="UP000256977">
    <property type="component" value="Unassembled WGS sequence"/>
</dbReference>
<evidence type="ECO:0000256" key="1">
    <source>
        <dbReference type="ARBA" id="ARBA00009981"/>
    </source>
</evidence>
<dbReference type="OrthoDB" id="2884732at2"/>
<dbReference type="RefSeq" id="WP_116062839.1">
    <property type="nucleotide sequence ID" value="NZ_QRDZ01000019.1"/>
</dbReference>
<comment type="caution">
    <text evidence="3">The sequence shown here is derived from an EMBL/GenBank/DDBJ whole genome shotgun (WGS) entry which is preliminary data.</text>
</comment>
<gene>
    <name evidence="3" type="ORF">DFP98_11975</name>
</gene>
<dbReference type="NCBIfam" id="TIGR01552">
    <property type="entry name" value="phd_fam"/>
    <property type="match status" value="1"/>
</dbReference>
<dbReference type="SUPFAM" id="SSF143120">
    <property type="entry name" value="YefM-like"/>
    <property type="match status" value="1"/>
</dbReference>
<evidence type="ECO:0000313" key="4">
    <source>
        <dbReference type="Proteomes" id="UP000256977"/>
    </source>
</evidence>
<sequence length="100" mass="11664">MVKTITKPTLTVDQLITSSEAAKKFGDLRKKAKELPQFITDNGTVDSVLISYELFEQMYERLTQLEDEEEHRLLLQRIERNEQNPAAAKSWRDIRRSPKS</sequence>
<keyword evidence="4" id="KW-1185">Reference proteome</keyword>
<reference evidence="3 4" key="1">
    <citation type="submission" date="2018-07" db="EMBL/GenBank/DDBJ databases">
        <title>Genomic Encyclopedia of Type Strains, Phase III (KMG-III): the genomes of soil and plant-associated and newly described type strains.</title>
        <authorList>
            <person name="Whitman W."/>
        </authorList>
    </citation>
    <scope>NUCLEOTIDE SEQUENCE [LARGE SCALE GENOMIC DNA]</scope>
    <source>
        <strain evidence="3 4">CECT 7287</strain>
    </source>
</reference>
<protein>
    <submittedName>
        <fullName evidence="3">Prevent-host-death family protein</fullName>
    </submittedName>
</protein>
<comment type="similarity">
    <text evidence="1">Belongs to the phD/YefM antitoxin family.</text>
</comment>
<evidence type="ECO:0000256" key="2">
    <source>
        <dbReference type="SAM" id="MobiDB-lite"/>
    </source>
</evidence>
<accession>A0A3D9IWD1</accession>